<dbReference type="InterPro" id="IPR038078">
    <property type="entry name" value="PhoU-like_sf"/>
</dbReference>
<sequence length="222" mass="24507">MRNVFHDELAGLVDTLVEMTHFAESAMSRATTALLDSDRALAESVIAADSRLDALERDLEERSLLLLARQQPVATDLRVVVTALRMASSLERMGDLARHVAKLTRLRHPGSVVPPEIRATILQMGQVAQRIVAKAGSVIASRDIAVAGEMEIDDDEMDRLHRAVFTFLQQHGQEVGTEVAVDLTLCSRYYERFADHAVSVARSVVFLVTGEHEVPRRDQLAG</sequence>
<dbReference type="PANTHER" id="PTHR42930">
    <property type="entry name" value="PHOSPHATE-SPECIFIC TRANSPORT SYSTEM ACCESSORY PROTEIN PHOU"/>
    <property type="match status" value="1"/>
</dbReference>
<dbReference type="Pfam" id="PF01895">
    <property type="entry name" value="PhoU"/>
    <property type="match status" value="2"/>
</dbReference>
<evidence type="ECO:0000256" key="1">
    <source>
        <dbReference type="ARBA" id="ARBA00022592"/>
    </source>
</evidence>
<organism evidence="4 5">
    <name type="scientific">Kineococcus gynurae</name>
    <dbReference type="NCBI Taxonomy" id="452979"/>
    <lineage>
        <taxon>Bacteria</taxon>
        <taxon>Bacillati</taxon>
        <taxon>Actinomycetota</taxon>
        <taxon>Actinomycetes</taxon>
        <taxon>Kineosporiales</taxon>
        <taxon>Kineosporiaceae</taxon>
        <taxon>Kineococcus</taxon>
    </lineage>
</organism>
<feature type="domain" description="PhoU" evidence="3">
    <location>
        <begin position="16"/>
        <end position="103"/>
    </location>
</feature>
<evidence type="ECO:0000256" key="2">
    <source>
        <dbReference type="PIRNR" id="PIRNR003107"/>
    </source>
</evidence>
<keyword evidence="2" id="KW-0813">Transport</keyword>
<comment type="function">
    <text evidence="2">Plays a role in the regulation of phosphate uptake.</text>
</comment>
<dbReference type="InterPro" id="IPR028366">
    <property type="entry name" value="PhoU"/>
</dbReference>
<protein>
    <recommendedName>
        <fullName evidence="2">Phosphate-specific transport system accessory protein PhoU</fullName>
    </recommendedName>
</protein>
<dbReference type="PIRSF" id="PIRSF003107">
    <property type="entry name" value="PhoU"/>
    <property type="match status" value="1"/>
</dbReference>
<comment type="caution">
    <text evidence="4">The sequence shown here is derived from an EMBL/GenBank/DDBJ whole genome shotgun (WGS) entry which is preliminary data.</text>
</comment>
<dbReference type="InterPro" id="IPR026022">
    <property type="entry name" value="PhoU_dom"/>
</dbReference>
<keyword evidence="2" id="KW-0963">Cytoplasm</keyword>
<keyword evidence="5" id="KW-1185">Reference proteome</keyword>
<proteinExistence type="inferred from homology"/>
<evidence type="ECO:0000313" key="5">
    <source>
        <dbReference type="Proteomes" id="UP001589748"/>
    </source>
</evidence>
<dbReference type="NCBIfam" id="TIGR02135">
    <property type="entry name" value="phoU_full"/>
    <property type="match status" value="1"/>
</dbReference>
<dbReference type="EMBL" id="JBHMDM010000001">
    <property type="protein sequence ID" value="MFB9376009.1"/>
    <property type="molecule type" value="Genomic_DNA"/>
</dbReference>
<feature type="domain" description="PhoU" evidence="3">
    <location>
        <begin position="121"/>
        <end position="204"/>
    </location>
</feature>
<comment type="similarity">
    <text evidence="2">Belongs to the PhoU family.</text>
</comment>
<keyword evidence="1 2" id="KW-0592">Phosphate transport</keyword>
<dbReference type="Gene3D" id="1.20.58.220">
    <property type="entry name" value="Phosphate transport system protein phou homolog 2, domain 2"/>
    <property type="match status" value="1"/>
</dbReference>
<reference evidence="4 5" key="1">
    <citation type="submission" date="2024-09" db="EMBL/GenBank/DDBJ databases">
        <authorList>
            <person name="Sun Q."/>
            <person name="Mori K."/>
        </authorList>
    </citation>
    <scope>NUCLEOTIDE SEQUENCE [LARGE SCALE GENOMIC DNA]</scope>
    <source>
        <strain evidence="4 5">TISTR 1856</strain>
    </source>
</reference>
<dbReference type="Proteomes" id="UP001589748">
    <property type="component" value="Unassembled WGS sequence"/>
</dbReference>
<evidence type="ECO:0000259" key="3">
    <source>
        <dbReference type="Pfam" id="PF01895"/>
    </source>
</evidence>
<dbReference type="SUPFAM" id="SSF109755">
    <property type="entry name" value="PhoU-like"/>
    <property type="match status" value="1"/>
</dbReference>
<evidence type="ECO:0000313" key="4">
    <source>
        <dbReference type="EMBL" id="MFB9376009.1"/>
    </source>
</evidence>
<accession>A0ABV5LPJ1</accession>
<name>A0ABV5LPJ1_9ACTN</name>
<comment type="subcellular location">
    <subcellularLocation>
        <location evidence="2">Cytoplasm</location>
    </subcellularLocation>
</comment>
<comment type="subunit">
    <text evidence="2">Homodimer.</text>
</comment>
<dbReference type="PANTHER" id="PTHR42930:SF3">
    <property type="entry name" value="PHOSPHATE-SPECIFIC TRANSPORT SYSTEM ACCESSORY PROTEIN PHOU"/>
    <property type="match status" value="1"/>
</dbReference>
<dbReference type="RefSeq" id="WP_380139534.1">
    <property type="nucleotide sequence ID" value="NZ_JBHLUI010000012.1"/>
</dbReference>
<gene>
    <name evidence="4" type="primary">phoU</name>
    <name evidence="4" type="ORF">ACFFVI_03410</name>
</gene>